<dbReference type="Pfam" id="PF22939">
    <property type="entry name" value="WHD_GPIID"/>
    <property type="match status" value="1"/>
</dbReference>
<proteinExistence type="predicted"/>
<evidence type="ECO:0000313" key="3">
    <source>
        <dbReference type="EMBL" id="KAJ5740685.1"/>
    </source>
</evidence>
<feature type="domain" description="DUF7708" evidence="2">
    <location>
        <begin position="68"/>
        <end position="195"/>
    </location>
</feature>
<dbReference type="PANTHER" id="PTHR10039:SF14">
    <property type="entry name" value="NACHT DOMAIN-CONTAINING PROTEIN"/>
    <property type="match status" value="1"/>
</dbReference>
<sequence length="668" mass="76712">MSNSNDTTRQNAFSAAKGEFLASQKDVSLFERTSNAASLDEVYDFVYKLQKQQDNTKTMKNVNRILELLKKLEKYSQVIEQFIQVKPDILALIWGPIKLLLLMADNTRQCFSAIVDIMVAIGDRLPMFEAFEALFGTNNRVLDALILFYKDLLDFFGIALNFLSMKHWKLLFESVWPKHKSKIDVVISNIERHGLLLRDEVNLEHISNAHQARLVDLDNWQRNFQCQERQEFHEIESFISPRLYDDEHDRFQRSICENTGAWIRRDKTIKKWLDPLQSAIKIIWLQGIPGADGLDEIQEAERIIILREILDISQIAPETKVWISSRMEDDISKIIRKTSHKAIRVDDNNKGCIQSYVAVTSQKWLKESDFDDDVRSEIMGILSLLPAKAKGMILYAKVVMENVQMCHDADSIKNELSALPETLEDAYSRILVRLHELQPTTRELSRRALGWIGCSPLPILIQELSFALSIKDGIKDGKGTRNLSIVQLCGPIVEVSGDYVHFVHFTVKEYLFSSQSKCFVNVLNANLDMVQTCLKYLTFDIFDPLINPTDIKRYIMSGDYRLYWFATGQLMPILQKCLNLLRDQALPPSLVKALTLFCQTRDNINFNPSIASIEKSQLDTLKTDGFEVLSEKLPEEHQFLCHALAFHDLDVGKWKLNEGTIALSLEDL</sequence>
<keyword evidence="4" id="KW-1185">Reference proteome</keyword>
<evidence type="ECO:0000259" key="1">
    <source>
        <dbReference type="Pfam" id="PF22939"/>
    </source>
</evidence>
<feature type="domain" description="GPI inositol-deacylase winged helix" evidence="1">
    <location>
        <begin position="441"/>
        <end position="515"/>
    </location>
</feature>
<reference evidence="3" key="2">
    <citation type="submission" date="2023-01" db="EMBL/GenBank/DDBJ databases">
        <authorList>
            <person name="Petersen C."/>
        </authorList>
    </citation>
    <scope>NUCLEOTIDE SEQUENCE</scope>
    <source>
        <strain evidence="3">IBT 17514</strain>
    </source>
</reference>
<accession>A0AAD6HWK4</accession>
<organism evidence="3 4">
    <name type="scientific">Penicillium malachiteum</name>
    <dbReference type="NCBI Taxonomy" id="1324776"/>
    <lineage>
        <taxon>Eukaryota</taxon>
        <taxon>Fungi</taxon>
        <taxon>Dikarya</taxon>
        <taxon>Ascomycota</taxon>
        <taxon>Pezizomycotina</taxon>
        <taxon>Eurotiomycetes</taxon>
        <taxon>Eurotiomycetidae</taxon>
        <taxon>Eurotiales</taxon>
        <taxon>Aspergillaceae</taxon>
        <taxon>Penicillium</taxon>
    </lineage>
</organism>
<name>A0AAD6HWK4_9EURO</name>
<dbReference type="InterPro" id="IPR056125">
    <property type="entry name" value="DUF7708"/>
</dbReference>
<evidence type="ECO:0000259" key="2">
    <source>
        <dbReference type="Pfam" id="PF24809"/>
    </source>
</evidence>
<dbReference type="Proteomes" id="UP001215712">
    <property type="component" value="Unassembled WGS sequence"/>
</dbReference>
<gene>
    <name evidence="3" type="ORF">N7493_000557</name>
</gene>
<protein>
    <submittedName>
        <fullName evidence="3">Uncharacterized protein</fullName>
    </submittedName>
</protein>
<dbReference type="PANTHER" id="PTHR10039">
    <property type="entry name" value="AMELOGENIN"/>
    <property type="match status" value="1"/>
</dbReference>
<reference evidence="3" key="1">
    <citation type="journal article" date="2023" name="IMA Fungus">
        <title>Comparative genomic study of the Penicillium genus elucidates a diverse pangenome and 15 lateral gene transfer events.</title>
        <authorList>
            <person name="Petersen C."/>
            <person name="Sorensen T."/>
            <person name="Nielsen M.R."/>
            <person name="Sondergaard T.E."/>
            <person name="Sorensen J.L."/>
            <person name="Fitzpatrick D.A."/>
            <person name="Frisvad J.C."/>
            <person name="Nielsen K.L."/>
        </authorList>
    </citation>
    <scope>NUCLEOTIDE SEQUENCE</scope>
    <source>
        <strain evidence="3">IBT 17514</strain>
    </source>
</reference>
<dbReference type="EMBL" id="JAQJAN010000001">
    <property type="protein sequence ID" value="KAJ5740685.1"/>
    <property type="molecule type" value="Genomic_DNA"/>
</dbReference>
<dbReference type="AlphaFoldDB" id="A0AAD6HWK4"/>
<evidence type="ECO:0000313" key="4">
    <source>
        <dbReference type="Proteomes" id="UP001215712"/>
    </source>
</evidence>
<dbReference type="Pfam" id="PF24809">
    <property type="entry name" value="DUF7708"/>
    <property type="match status" value="1"/>
</dbReference>
<dbReference type="InterPro" id="IPR054471">
    <property type="entry name" value="GPIID_WHD"/>
</dbReference>
<comment type="caution">
    <text evidence="3">The sequence shown here is derived from an EMBL/GenBank/DDBJ whole genome shotgun (WGS) entry which is preliminary data.</text>
</comment>